<dbReference type="GO" id="GO:0004126">
    <property type="term" value="F:cytidine deaminase activity"/>
    <property type="evidence" value="ECO:0007669"/>
    <property type="project" value="UniProtKB-UniRule"/>
</dbReference>
<feature type="binding site" evidence="12">
    <location>
        <position position="88"/>
    </location>
    <ligand>
        <name>Zn(2+)</name>
        <dbReference type="ChEBI" id="CHEBI:29105"/>
        <note>catalytic</note>
    </ligand>
</feature>
<evidence type="ECO:0000256" key="7">
    <source>
        <dbReference type="ARBA" id="ARBA00022833"/>
    </source>
</evidence>
<sequence>MSKSAYKAQQKSYSPYSNFRVGCVLLLKNGTLVQGANIENASYGATICAERVAMCNKQIYFPGSQKEDDYEVTQVAIIGSSVDYITPCGICRQFLRESLSLTTLITLFNYDGTKYKVTSLEQLLPERQEGGGNSEGGDDGDDDDDEKFTPKVIDLYFTDQ</sequence>
<evidence type="ECO:0000256" key="13">
    <source>
        <dbReference type="RuleBase" id="RU364006"/>
    </source>
</evidence>
<dbReference type="Gene3D" id="3.40.140.10">
    <property type="entry name" value="Cytidine Deaminase, domain 2"/>
    <property type="match status" value="1"/>
</dbReference>
<evidence type="ECO:0000313" key="17">
    <source>
        <dbReference type="Proteomes" id="UP001306508"/>
    </source>
</evidence>
<dbReference type="AlphaFoldDB" id="A0AAN7WMH8"/>
<evidence type="ECO:0000259" key="15">
    <source>
        <dbReference type="PROSITE" id="PS51747"/>
    </source>
</evidence>
<dbReference type="GO" id="GO:0072527">
    <property type="term" value="P:pyrimidine-containing compound metabolic process"/>
    <property type="evidence" value="ECO:0007669"/>
    <property type="project" value="UniProtKB-ARBA"/>
</dbReference>
<accession>A0AAN7WMH8</accession>
<dbReference type="PANTHER" id="PTHR11644:SF2">
    <property type="entry name" value="CYTIDINE DEAMINASE"/>
    <property type="match status" value="1"/>
</dbReference>
<dbReference type="GO" id="GO:0008270">
    <property type="term" value="F:zinc ion binding"/>
    <property type="evidence" value="ECO:0007669"/>
    <property type="project" value="UniProtKB-UniRule"/>
</dbReference>
<dbReference type="EMBL" id="JAWIZZ010000046">
    <property type="protein sequence ID" value="KAK5779673.1"/>
    <property type="molecule type" value="Genomic_DNA"/>
</dbReference>
<dbReference type="GO" id="GO:0005829">
    <property type="term" value="C:cytosol"/>
    <property type="evidence" value="ECO:0007669"/>
    <property type="project" value="TreeGrafter"/>
</dbReference>
<dbReference type="GO" id="GO:0042802">
    <property type="term" value="F:identical protein binding"/>
    <property type="evidence" value="ECO:0007669"/>
    <property type="project" value="UniProtKB-ARBA"/>
</dbReference>
<dbReference type="PROSITE" id="PS51747">
    <property type="entry name" value="CYT_DCMP_DEAMINASES_2"/>
    <property type="match status" value="1"/>
</dbReference>
<dbReference type="PROSITE" id="PS00903">
    <property type="entry name" value="CYT_DCMP_DEAMINASES_1"/>
    <property type="match status" value="1"/>
</dbReference>
<dbReference type="Proteomes" id="UP001306508">
    <property type="component" value="Unassembled WGS sequence"/>
</dbReference>
<evidence type="ECO:0000256" key="3">
    <source>
        <dbReference type="ARBA" id="ARBA00006576"/>
    </source>
</evidence>
<dbReference type="InterPro" id="IPR016193">
    <property type="entry name" value="Cytidine_deaminase-like"/>
</dbReference>
<dbReference type="Pfam" id="PF00383">
    <property type="entry name" value="dCMP_cyt_deam_1"/>
    <property type="match status" value="1"/>
</dbReference>
<evidence type="ECO:0000256" key="14">
    <source>
        <dbReference type="SAM" id="MobiDB-lite"/>
    </source>
</evidence>
<gene>
    <name evidence="16" type="ORF">RI543_002792</name>
</gene>
<dbReference type="InterPro" id="IPR050202">
    <property type="entry name" value="Cyt/Deoxycyt_deaminase"/>
</dbReference>
<evidence type="ECO:0000313" key="16">
    <source>
        <dbReference type="EMBL" id="KAK5779673.1"/>
    </source>
</evidence>
<proteinExistence type="inferred from homology"/>
<dbReference type="InterPro" id="IPR016192">
    <property type="entry name" value="APOBEC/CMP_deaminase_Zn-bd"/>
</dbReference>
<organism evidence="16 17">
    <name type="scientific">Arxiozyma heterogenica</name>
    <dbReference type="NCBI Taxonomy" id="278026"/>
    <lineage>
        <taxon>Eukaryota</taxon>
        <taxon>Fungi</taxon>
        <taxon>Dikarya</taxon>
        <taxon>Ascomycota</taxon>
        <taxon>Saccharomycotina</taxon>
        <taxon>Saccharomycetes</taxon>
        <taxon>Saccharomycetales</taxon>
        <taxon>Saccharomycetaceae</taxon>
        <taxon>Arxiozyma</taxon>
    </lineage>
</organism>
<evidence type="ECO:0000256" key="11">
    <source>
        <dbReference type="PIRSR" id="PIRSR606262-2"/>
    </source>
</evidence>
<keyword evidence="7 12" id="KW-0862">Zinc</keyword>
<feature type="binding site" evidence="12">
    <location>
        <position position="91"/>
    </location>
    <ligand>
        <name>Zn(2+)</name>
        <dbReference type="ChEBI" id="CHEBI:29105"/>
        <note>catalytic</note>
    </ligand>
</feature>
<comment type="catalytic activity">
    <reaction evidence="9 13">
        <text>cytidine + H2O + H(+) = uridine + NH4(+)</text>
        <dbReference type="Rhea" id="RHEA:16069"/>
        <dbReference type="ChEBI" id="CHEBI:15377"/>
        <dbReference type="ChEBI" id="CHEBI:15378"/>
        <dbReference type="ChEBI" id="CHEBI:16704"/>
        <dbReference type="ChEBI" id="CHEBI:17562"/>
        <dbReference type="ChEBI" id="CHEBI:28938"/>
        <dbReference type="EC" id="3.5.4.5"/>
    </reaction>
</comment>
<comment type="caution">
    <text evidence="16">The sequence shown here is derived from an EMBL/GenBank/DDBJ whole genome shotgun (WGS) entry which is preliminary data.</text>
</comment>
<dbReference type="GO" id="GO:0055086">
    <property type="term" value="P:nucleobase-containing small molecule metabolic process"/>
    <property type="evidence" value="ECO:0007669"/>
    <property type="project" value="UniProtKB-ARBA"/>
</dbReference>
<keyword evidence="6 13" id="KW-0378">Hydrolase</keyword>
<keyword evidence="17" id="KW-1185">Reference proteome</keyword>
<dbReference type="EC" id="3.5.4.5" evidence="4 13"/>
<evidence type="ECO:0000256" key="2">
    <source>
        <dbReference type="ARBA" id="ARBA00003949"/>
    </source>
</evidence>
<dbReference type="InterPro" id="IPR002125">
    <property type="entry name" value="CMP_dCMP_dom"/>
</dbReference>
<dbReference type="SUPFAM" id="SSF53927">
    <property type="entry name" value="Cytidine deaminase-like"/>
    <property type="match status" value="1"/>
</dbReference>
<reference evidence="17" key="1">
    <citation type="submission" date="2023-07" db="EMBL/GenBank/DDBJ databases">
        <title>A draft genome of Kazachstania heterogenica Y-27499.</title>
        <authorList>
            <person name="Donic C."/>
            <person name="Kralova J.S."/>
            <person name="Fidel L."/>
            <person name="Ben-Dor S."/>
            <person name="Jung S."/>
        </authorList>
    </citation>
    <scope>NUCLEOTIDE SEQUENCE [LARGE SCALE GENOMIC DNA]</scope>
    <source>
        <strain evidence="17">Y27499</strain>
    </source>
</reference>
<evidence type="ECO:0000256" key="12">
    <source>
        <dbReference type="PIRSR" id="PIRSR606262-3"/>
    </source>
</evidence>
<protein>
    <recommendedName>
        <fullName evidence="4 13">Cytidine deaminase</fullName>
        <ecNumber evidence="4 13">3.5.4.5</ecNumber>
    </recommendedName>
    <alternativeName>
        <fullName evidence="8 13">Cytidine aminohydrolase</fullName>
    </alternativeName>
</protein>
<comment type="function">
    <text evidence="2 13">This enzyme scavenges exogenous and endogenous cytidine and 2'-deoxycytidine for UMP synthesis.</text>
</comment>
<evidence type="ECO:0000256" key="1">
    <source>
        <dbReference type="ARBA" id="ARBA00001947"/>
    </source>
</evidence>
<comment type="cofactor">
    <cofactor evidence="1 12 13">
        <name>Zn(2+)</name>
        <dbReference type="ChEBI" id="CHEBI:29105"/>
    </cofactor>
</comment>
<feature type="compositionally biased region" description="Acidic residues" evidence="14">
    <location>
        <begin position="136"/>
        <end position="146"/>
    </location>
</feature>
<evidence type="ECO:0000256" key="8">
    <source>
        <dbReference type="ARBA" id="ARBA00032005"/>
    </source>
</evidence>
<dbReference type="InterPro" id="IPR006262">
    <property type="entry name" value="Cyt_deam_tetra"/>
</dbReference>
<name>A0AAN7WMH8_9SACH</name>
<feature type="binding site" evidence="12">
    <location>
        <position position="48"/>
    </location>
    <ligand>
        <name>Zn(2+)</name>
        <dbReference type="ChEBI" id="CHEBI:29105"/>
        <note>catalytic</note>
    </ligand>
</feature>
<evidence type="ECO:0000256" key="6">
    <source>
        <dbReference type="ARBA" id="ARBA00022801"/>
    </source>
</evidence>
<comment type="similarity">
    <text evidence="3 13">Belongs to the cytidine and deoxycytidylate deaminase family.</text>
</comment>
<feature type="region of interest" description="Disordered" evidence="14">
    <location>
        <begin position="124"/>
        <end position="148"/>
    </location>
</feature>
<feature type="domain" description="CMP/dCMP-type deaminase" evidence="15">
    <location>
        <begin position="1"/>
        <end position="131"/>
    </location>
</feature>
<evidence type="ECO:0000256" key="10">
    <source>
        <dbReference type="PIRSR" id="PIRSR606262-1"/>
    </source>
</evidence>
<feature type="binding site" evidence="11">
    <location>
        <begin position="37"/>
        <end position="43"/>
    </location>
    <ligand>
        <name>substrate</name>
    </ligand>
</feature>
<dbReference type="NCBIfam" id="NF004064">
    <property type="entry name" value="PRK05578.1"/>
    <property type="match status" value="1"/>
</dbReference>
<evidence type="ECO:0000256" key="5">
    <source>
        <dbReference type="ARBA" id="ARBA00022723"/>
    </source>
</evidence>
<evidence type="ECO:0000256" key="9">
    <source>
        <dbReference type="ARBA" id="ARBA00049558"/>
    </source>
</evidence>
<dbReference type="PANTHER" id="PTHR11644">
    <property type="entry name" value="CYTIDINE DEAMINASE"/>
    <property type="match status" value="1"/>
</dbReference>
<dbReference type="NCBIfam" id="TIGR01354">
    <property type="entry name" value="cyt_deam_tetra"/>
    <property type="match status" value="1"/>
</dbReference>
<dbReference type="CDD" id="cd01283">
    <property type="entry name" value="cytidine_deaminase"/>
    <property type="match status" value="1"/>
</dbReference>
<comment type="catalytic activity">
    <reaction evidence="13">
        <text>2'-deoxycytidine + H2O + H(+) = 2'-deoxyuridine + NH4(+)</text>
        <dbReference type="Rhea" id="RHEA:13433"/>
        <dbReference type="ChEBI" id="CHEBI:15377"/>
        <dbReference type="ChEBI" id="CHEBI:15378"/>
        <dbReference type="ChEBI" id="CHEBI:15698"/>
        <dbReference type="ChEBI" id="CHEBI:16450"/>
        <dbReference type="ChEBI" id="CHEBI:28938"/>
        <dbReference type="EC" id="3.5.4.5"/>
    </reaction>
</comment>
<feature type="active site" description="Proton donor" evidence="10">
    <location>
        <position position="50"/>
    </location>
</feature>
<keyword evidence="5 12" id="KW-0479">Metal-binding</keyword>
<evidence type="ECO:0000256" key="4">
    <source>
        <dbReference type="ARBA" id="ARBA00012783"/>
    </source>
</evidence>